<dbReference type="RefSeq" id="WP_035165612.1">
    <property type="nucleotide sequence ID" value="NZ_FQVG01000071.1"/>
</dbReference>
<dbReference type="Pfam" id="PF01584">
    <property type="entry name" value="CheW"/>
    <property type="match status" value="1"/>
</dbReference>
<dbReference type="Gene3D" id="2.40.50.180">
    <property type="entry name" value="CheA-289, Domain 4"/>
    <property type="match status" value="1"/>
</dbReference>
<dbReference type="PANTHER" id="PTHR22617:SF23">
    <property type="entry name" value="CHEMOTAXIS PROTEIN CHEW"/>
    <property type="match status" value="1"/>
</dbReference>
<dbReference type="InterPro" id="IPR002545">
    <property type="entry name" value="CheW-lke_dom"/>
</dbReference>
<reference evidence="3" key="1">
    <citation type="submission" date="2016-11" db="EMBL/GenBank/DDBJ databases">
        <authorList>
            <person name="Varghese N."/>
            <person name="Submissions S."/>
        </authorList>
    </citation>
    <scope>NUCLEOTIDE SEQUENCE [LARGE SCALE GENOMIC DNA]</scope>
    <source>
        <strain evidence="3">DSM 10124</strain>
    </source>
</reference>
<dbReference type="PROSITE" id="PS50851">
    <property type="entry name" value="CHEW"/>
    <property type="match status" value="1"/>
</dbReference>
<feature type="domain" description="CheW-like" evidence="1">
    <location>
        <begin position="3"/>
        <end position="142"/>
    </location>
</feature>
<protein>
    <submittedName>
        <fullName evidence="2">Purine-binding chemotaxis protein CheW</fullName>
    </submittedName>
</protein>
<dbReference type="AlphaFoldDB" id="A0A1M5BH11"/>
<accession>A0A1M5BH11</accession>
<sequence>MSTEKVVVFKLNGEDFAVDIQQVERILGYVSPTQVPEAPVFIKGIIKYQDSILPLIDLNIKFKRESNDNVNSKIIVVRNNSKSIGLLVDDVQEVIDIYENESESTPEIISGYSNKYIKGIIKKQDRIIMMIDTDKLLSKEELNTITSF</sequence>
<dbReference type="GO" id="GO:0007165">
    <property type="term" value="P:signal transduction"/>
    <property type="evidence" value="ECO:0007669"/>
    <property type="project" value="InterPro"/>
</dbReference>
<gene>
    <name evidence="2" type="ORF">SAMN02746091_02474</name>
</gene>
<dbReference type="GO" id="GO:0006935">
    <property type="term" value="P:chemotaxis"/>
    <property type="evidence" value="ECO:0007669"/>
    <property type="project" value="InterPro"/>
</dbReference>
<dbReference type="SUPFAM" id="SSF50341">
    <property type="entry name" value="CheW-like"/>
    <property type="match status" value="1"/>
</dbReference>
<name>A0A1M5BH11_9CLOT</name>
<evidence type="ECO:0000259" key="1">
    <source>
        <dbReference type="PROSITE" id="PS50851"/>
    </source>
</evidence>
<proteinExistence type="predicted"/>
<organism evidence="2 3">
    <name type="scientific">Caloramator proteoclasticus DSM 10124</name>
    <dbReference type="NCBI Taxonomy" id="1121262"/>
    <lineage>
        <taxon>Bacteria</taxon>
        <taxon>Bacillati</taxon>
        <taxon>Bacillota</taxon>
        <taxon>Clostridia</taxon>
        <taxon>Eubacteriales</taxon>
        <taxon>Clostridiaceae</taxon>
        <taxon>Caloramator</taxon>
    </lineage>
</organism>
<evidence type="ECO:0000313" key="3">
    <source>
        <dbReference type="Proteomes" id="UP000184423"/>
    </source>
</evidence>
<dbReference type="PANTHER" id="PTHR22617">
    <property type="entry name" value="CHEMOTAXIS SENSOR HISTIDINE KINASE-RELATED"/>
    <property type="match status" value="1"/>
</dbReference>
<dbReference type="InterPro" id="IPR039315">
    <property type="entry name" value="CheW"/>
</dbReference>
<keyword evidence="3" id="KW-1185">Reference proteome</keyword>
<evidence type="ECO:0000313" key="2">
    <source>
        <dbReference type="EMBL" id="SHF41502.1"/>
    </source>
</evidence>
<dbReference type="Gene3D" id="2.30.30.40">
    <property type="entry name" value="SH3 Domains"/>
    <property type="match status" value="1"/>
</dbReference>
<dbReference type="SMART" id="SM00260">
    <property type="entry name" value="CheW"/>
    <property type="match status" value="1"/>
</dbReference>
<dbReference type="Proteomes" id="UP000184423">
    <property type="component" value="Unassembled WGS sequence"/>
</dbReference>
<dbReference type="InterPro" id="IPR036061">
    <property type="entry name" value="CheW-like_dom_sf"/>
</dbReference>
<dbReference type="GO" id="GO:0005829">
    <property type="term" value="C:cytosol"/>
    <property type="evidence" value="ECO:0007669"/>
    <property type="project" value="TreeGrafter"/>
</dbReference>
<dbReference type="EMBL" id="FQVG01000071">
    <property type="protein sequence ID" value="SHF41502.1"/>
    <property type="molecule type" value="Genomic_DNA"/>
</dbReference>